<sequence length="240" mass="27321">MHKIKFRLGGDDLRPRPTKLEIPGWAGEPEPRADGSHEQAWHCIPFTEAAKYGVEVFYPYENELRVTTQAGKLILDGDFGLSPAPDRNWPPFRNFGDAYYTYQILLDLKPEEGFAIKVETHPSFYTDKTGTAPIAVPALIRRWWPMLYFMVFKSPAEGQTHIFRLGQPIAQFLPIPAESEFELEPMDADEAAERELQSRRIHASRGTLGADSQWLSSTNTVFDGTYRRIHGAARKLPESR</sequence>
<dbReference type="EMBL" id="CP019948">
    <property type="protein sequence ID" value="ARN83146.1"/>
    <property type="molecule type" value="Genomic_DNA"/>
</dbReference>
<dbReference type="OrthoDB" id="7261085at2"/>
<reference evidence="2 3" key="1">
    <citation type="submission" date="2017-02" db="EMBL/GenBank/DDBJ databases">
        <authorList>
            <person name="Peterson S.W."/>
        </authorList>
    </citation>
    <scope>NUCLEOTIDE SEQUENCE [LARGE SCALE GENOMIC DNA]</scope>
    <source>
        <strain evidence="2 3">S285</strain>
    </source>
</reference>
<accession>A0A1W6N040</accession>
<evidence type="ECO:0000313" key="3">
    <source>
        <dbReference type="Proteomes" id="UP000193978"/>
    </source>
</evidence>
<feature type="compositionally biased region" description="Basic and acidic residues" evidence="1">
    <location>
        <begin position="8"/>
        <end position="19"/>
    </location>
</feature>
<name>A0A1W6N040_9HYPH</name>
<evidence type="ECO:0000256" key="1">
    <source>
        <dbReference type="SAM" id="MobiDB-lite"/>
    </source>
</evidence>
<dbReference type="KEGG" id="mbry:B1812_21025"/>
<dbReference type="AlphaFoldDB" id="A0A1W6N040"/>
<keyword evidence="3" id="KW-1185">Reference proteome</keyword>
<dbReference type="Proteomes" id="UP000193978">
    <property type="component" value="Chromosome"/>
</dbReference>
<evidence type="ECO:0000313" key="2">
    <source>
        <dbReference type="EMBL" id="ARN83146.1"/>
    </source>
</evidence>
<dbReference type="STRING" id="655015.B1812_21025"/>
<organism evidence="2 3">
    <name type="scientific">Methylocystis bryophila</name>
    <dbReference type="NCBI Taxonomy" id="655015"/>
    <lineage>
        <taxon>Bacteria</taxon>
        <taxon>Pseudomonadati</taxon>
        <taxon>Pseudomonadota</taxon>
        <taxon>Alphaproteobacteria</taxon>
        <taxon>Hyphomicrobiales</taxon>
        <taxon>Methylocystaceae</taxon>
        <taxon>Methylocystis</taxon>
    </lineage>
</organism>
<dbReference type="RefSeq" id="WP_085773300.1">
    <property type="nucleotide sequence ID" value="NZ_AP027149.1"/>
</dbReference>
<proteinExistence type="predicted"/>
<gene>
    <name evidence="2" type="ORF">B1812_21025</name>
</gene>
<feature type="region of interest" description="Disordered" evidence="1">
    <location>
        <begin position="1"/>
        <end position="36"/>
    </location>
</feature>
<protein>
    <submittedName>
        <fullName evidence="2">Uncharacterized protein</fullName>
    </submittedName>
</protein>